<reference evidence="2 3" key="1">
    <citation type="submission" date="2024-03" db="EMBL/GenBank/DDBJ databases">
        <title>A high-quality draft genome sequence of Diaporthe vaccinii, a causative agent of upright dieback and viscid rot disease in cranberry plants.</title>
        <authorList>
            <person name="Sarrasin M."/>
            <person name="Lang B.F."/>
            <person name="Burger G."/>
        </authorList>
    </citation>
    <scope>NUCLEOTIDE SEQUENCE [LARGE SCALE GENOMIC DNA]</scope>
    <source>
        <strain evidence="2 3">IS7</strain>
    </source>
</reference>
<evidence type="ECO:0000313" key="2">
    <source>
        <dbReference type="EMBL" id="KAL2277781.1"/>
    </source>
</evidence>
<evidence type="ECO:0000256" key="1">
    <source>
        <dbReference type="SAM" id="MobiDB-lite"/>
    </source>
</evidence>
<dbReference type="EMBL" id="JBAWTH010000094">
    <property type="protein sequence ID" value="KAL2277779.1"/>
    <property type="molecule type" value="Genomic_DNA"/>
</dbReference>
<evidence type="ECO:0000313" key="3">
    <source>
        <dbReference type="Proteomes" id="UP001600888"/>
    </source>
</evidence>
<dbReference type="Proteomes" id="UP001600888">
    <property type="component" value="Unassembled WGS sequence"/>
</dbReference>
<feature type="compositionally biased region" description="Basic and acidic residues" evidence="1">
    <location>
        <begin position="97"/>
        <end position="106"/>
    </location>
</feature>
<organism evidence="2 3">
    <name type="scientific">Diaporthe vaccinii</name>
    <dbReference type="NCBI Taxonomy" id="105482"/>
    <lineage>
        <taxon>Eukaryota</taxon>
        <taxon>Fungi</taxon>
        <taxon>Dikarya</taxon>
        <taxon>Ascomycota</taxon>
        <taxon>Pezizomycotina</taxon>
        <taxon>Sordariomycetes</taxon>
        <taxon>Sordariomycetidae</taxon>
        <taxon>Diaporthales</taxon>
        <taxon>Diaporthaceae</taxon>
        <taxon>Diaporthe</taxon>
        <taxon>Diaporthe eres species complex</taxon>
    </lineage>
</organism>
<gene>
    <name evidence="2" type="ORF">FJTKL_15215</name>
</gene>
<dbReference type="EMBL" id="JBAWTH010000094">
    <property type="protein sequence ID" value="KAL2277781.1"/>
    <property type="molecule type" value="Genomic_DNA"/>
</dbReference>
<feature type="compositionally biased region" description="Low complexity" evidence="1">
    <location>
        <begin position="267"/>
        <end position="284"/>
    </location>
</feature>
<accession>A0ABR4E5Y6</accession>
<feature type="region of interest" description="Disordered" evidence="1">
    <location>
        <begin position="23"/>
        <end position="188"/>
    </location>
</feature>
<sequence>MASASTSSYGLGARDNRSAMASNMDIGSVISSDDGGGSGGGSRRSMHQAPSLAEAPPGSGPRPDEPRSSQYSMHGANTGIRSPSPGPVGDDDGGELGPDRAREPLSTRRTQSVSPPRRMGTYSSASAAGENMRQSRAPSVETTSNGYSLSGFSPTNHASQGVFTLNGSDNSQTRRANRRRTGPLSADQREKAAIIRKLGACPDCRRRRVACNPGHHNMSWDEAKRRYRLHSQDLQEPIAISSDRGFHPVNGNNDNYTYEPQGMDLDQSPTSQQTVQSSSTDAQTRTVRTPLPSGPRLERTAQAAMSLPGIASLQSHASSIITNPRHRRYSAVYVLLLLWEDEQDEAVKQSVEELRSVLERHYHYTFEMDVIPSDEPERSWRWLLRRIDQFMEENDQRDVLKIFYYNGRAQLDRNRQMVLASSTQSEKPCTIRWSTVQPLFEQAIADTLVIMDCRYFGIPGAARRRGSLEILAAGSFEEQASPLARCAFTQALSEKLRTQAARMRPFSAAELHAQLLAEYPRIVQELTPDREFLSSFPAPLHLHLAVGQIATSALLSPLRRSRPPSIESVSPFPGAEVSMTVRLDKEPDADVWADWLRLMPDGVREVKIEGNFRSAPR</sequence>
<protein>
    <submittedName>
        <fullName evidence="2">Uncharacterized protein</fullName>
    </submittedName>
</protein>
<name>A0ABR4E5Y6_9PEZI</name>
<comment type="caution">
    <text evidence="2">The sequence shown here is derived from an EMBL/GenBank/DDBJ whole genome shotgun (WGS) entry which is preliminary data.</text>
</comment>
<feature type="compositionally biased region" description="Polar residues" evidence="1">
    <location>
        <begin position="121"/>
        <end position="174"/>
    </location>
</feature>
<feature type="region of interest" description="Disordered" evidence="1">
    <location>
        <begin position="238"/>
        <end position="295"/>
    </location>
</feature>
<proteinExistence type="predicted"/>
<keyword evidence="3" id="KW-1185">Reference proteome</keyword>